<organism evidence="3 4">
    <name type="scientific">Coffea canephora</name>
    <name type="common">Robusta coffee</name>
    <dbReference type="NCBI Taxonomy" id="49390"/>
    <lineage>
        <taxon>Eukaryota</taxon>
        <taxon>Viridiplantae</taxon>
        <taxon>Streptophyta</taxon>
        <taxon>Embryophyta</taxon>
        <taxon>Tracheophyta</taxon>
        <taxon>Spermatophyta</taxon>
        <taxon>Magnoliopsida</taxon>
        <taxon>eudicotyledons</taxon>
        <taxon>Gunneridae</taxon>
        <taxon>Pentapetalae</taxon>
        <taxon>asterids</taxon>
        <taxon>lamiids</taxon>
        <taxon>Gentianales</taxon>
        <taxon>Rubiaceae</taxon>
        <taxon>Ixoroideae</taxon>
        <taxon>Gardenieae complex</taxon>
        <taxon>Bertiereae - Coffeeae clade</taxon>
        <taxon>Coffeeae</taxon>
        <taxon>Coffea</taxon>
    </lineage>
</organism>
<dbReference type="Proteomes" id="UP000295252">
    <property type="component" value="Chromosome IV"/>
</dbReference>
<dbReference type="InParanoid" id="A0A068UH52"/>
<dbReference type="Gramene" id="CDP07766">
    <property type="protein sequence ID" value="CDP07766"/>
    <property type="gene ID" value="GSCOC_T00025138001"/>
</dbReference>
<feature type="region of interest" description="Disordered" evidence="1">
    <location>
        <begin position="48"/>
        <end position="79"/>
    </location>
</feature>
<name>A0A068UH52_COFCA</name>
<dbReference type="EMBL" id="HG739111">
    <property type="protein sequence ID" value="CDP07766.1"/>
    <property type="molecule type" value="Genomic_DNA"/>
</dbReference>
<evidence type="ECO:0000256" key="1">
    <source>
        <dbReference type="SAM" id="MobiDB-lite"/>
    </source>
</evidence>
<gene>
    <name evidence="3" type="ORF">GSCOC_T00025138001</name>
</gene>
<sequence length="79" mass="8514">MASHKALLLHLLALFSMLSMSANACRLCGISLPLVPDFLCPPDPCKLRLRPPPPPPGKSPPSRPPPRRGIPILPPPILQ</sequence>
<keyword evidence="4" id="KW-1185">Reference proteome</keyword>
<reference evidence="4" key="1">
    <citation type="journal article" date="2014" name="Science">
        <title>The coffee genome provides insight into the convergent evolution of caffeine biosynthesis.</title>
        <authorList>
            <person name="Denoeud F."/>
            <person name="Carretero-Paulet L."/>
            <person name="Dereeper A."/>
            <person name="Droc G."/>
            <person name="Guyot R."/>
            <person name="Pietrella M."/>
            <person name="Zheng C."/>
            <person name="Alberti A."/>
            <person name="Anthony F."/>
            <person name="Aprea G."/>
            <person name="Aury J.M."/>
            <person name="Bento P."/>
            <person name="Bernard M."/>
            <person name="Bocs S."/>
            <person name="Campa C."/>
            <person name="Cenci A."/>
            <person name="Combes M.C."/>
            <person name="Crouzillat D."/>
            <person name="Da Silva C."/>
            <person name="Daddiego L."/>
            <person name="De Bellis F."/>
            <person name="Dussert S."/>
            <person name="Garsmeur O."/>
            <person name="Gayraud T."/>
            <person name="Guignon V."/>
            <person name="Jahn K."/>
            <person name="Jamilloux V."/>
            <person name="Joet T."/>
            <person name="Labadie K."/>
            <person name="Lan T."/>
            <person name="Leclercq J."/>
            <person name="Lepelley M."/>
            <person name="Leroy T."/>
            <person name="Li L.T."/>
            <person name="Librado P."/>
            <person name="Lopez L."/>
            <person name="Munoz A."/>
            <person name="Noel B."/>
            <person name="Pallavicini A."/>
            <person name="Perrotta G."/>
            <person name="Poncet V."/>
            <person name="Pot D."/>
            <person name="Priyono X."/>
            <person name="Rigoreau M."/>
            <person name="Rouard M."/>
            <person name="Rozas J."/>
            <person name="Tranchant-Dubreuil C."/>
            <person name="VanBuren R."/>
            <person name="Zhang Q."/>
            <person name="Andrade A.C."/>
            <person name="Argout X."/>
            <person name="Bertrand B."/>
            <person name="de Kochko A."/>
            <person name="Graziosi G."/>
            <person name="Henry R.J."/>
            <person name="Jayarama X."/>
            <person name="Ming R."/>
            <person name="Nagai C."/>
            <person name="Rounsley S."/>
            <person name="Sankoff D."/>
            <person name="Giuliano G."/>
            <person name="Albert V.A."/>
            <person name="Wincker P."/>
            <person name="Lashermes P."/>
        </authorList>
    </citation>
    <scope>NUCLEOTIDE SEQUENCE [LARGE SCALE GENOMIC DNA]</scope>
    <source>
        <strain evidence="4">cv. DH200-94</strain>
    </source>
</reference>
<feature type="chain" id="PRO_5001654801" evidence="2">
    <location>
        <begin position="25"/>
        <end position="79"/>
    </location>
</feature>
<accession>A0A068UH52</accession>
<evidence type="ECO:0000313" key="3">
    <source>
        <dbReference type="EMBL" id="CDP07766.1"/>
    </source>
</evidence>
<keyword evidence="2" id="KW-0732">Signal</keyword>
<evidence type="ECO:0000256" key="2">
    <source>
        <dbReference type="SAM" id="SignalP"/>
    </source>
</evidence>
<protein>
    <submittedName>
        <fullName evidence="3">Uncharacterized protein</fullName>
    </submittedName>
</protein>
<proteinExistence type="predicted"/>
<feature type="signal peptide" evidence="2">
    <location>
        <begin position="1"/>
        <end position="24"/>
    </location>
</feature>
<dbReference type="AlphaFoldDB" id="A0A068UH52"/>
<evidence type="ECO:0000313" key="4">
    <source>
        <dbReference type="Proteomes" id="UP000295252"/>
    </source>
</evidence>